<gene>
    <name evidence="2" type="ORF">DES51_12029</name>
</gene>
<feature type="chain" id="PRO_5039398516" evidence="1">
    <location>
        <begin position="22"/>
        <end position="601"/>
    </location>
</feature>
<dbReference type="Proteomes" id="UP000247612">
    <property type="component" value="Unassembled WGS sequence"/>
</dbReference>
<dbReference type="InterPro" id="IPR010281">
    <property type="entry name" value="DUF885"/>
</dbReference>
<sequence>MKLLKYLLLAALSVSLAFTQAGCQKQQTPPTVDLTSEEAIAEQKKFDEFIQSELVASAESDYLTTHIYFEHPENYGIDRSKVEVTLGYLEDDDAAYQERVEEMQATKAALDAFNRDLLSDQQKDVYDNYLETIELDIARNDEKFRYVGGGFDTMTGLHTQLPTLFADYILRDEQDLKDLIVLINDVKPYMDSLLEYTKKQAEKGTLMIDLDTVIEDSKKTYNEGENSAVLTSMFATIDSLDLSDELKNQYKAELKTAFMDSFIPAYGAIIETMEGLKDSKNNTQGLYYLENGKAYYELLFKDKTGTSRSIEDTQKLLDELAYEMITAAQKIAMTDRNAYETWAYNEADTGYTDFESMLADLNNWFKQDFPDVGDIDYEIKPLDPELAVSGIAAYFNIPAIDGTTKKQIRVNTNKDALVIGSLDTFSTVAHEGLPGHMYQTSYAYKNIPNVFHNLFANNLGYTEGYATYVEFYALNYLSDVPENIRTLQKVMSIYSNCLIAQLDIGIHYEGWSLDQVRQYMEDNGLNAAAAEVLYAQLQSNPGAFLSYYVGYAELNELEKEAKAALGDKFTAMGFHQAILEAGSVQFDIVKRHVNQYIEENQ</sequence>
<reference evidence="2 3" key="1">
    <citation type="submission" date="2018-05" db="EMBL/GenBank/DDBJ databases">
        <title>Genomic Encyclopedia of Type Strains, Phase IV (KMG-IV): sequencing the most valuable type-strain genomes for metagenomic binning, comparative biology and taxonomic classification.</title>
        <authorList>
            <person name="Goeker M."/>
        </authorList>
    </citation>
    <scope>NUCLEOTIDE SEQUENCE [LARGE SCALE GENOMIC DNA]</scope>
    <source>
        <strain evidence="2 3">JC118</strain>
    </source>
</reference>
<dbReference type="PANTHER" id="PTHR33361:SF2">
    <property type="entry name" value="DUF885 DOMAIN-CONTAINING PROTEIN"/>
    <property type="match status" value="1"/>
</dbReference>
<evidence type="ECO:0000256" key="1">
    <source>
        <dbReference type="SAM" id="SignalP"/>
    </source>
</evidence>
<accession>A0A318KDS5</accession>
<dbReference type="STRING" id="1034346.GCA_000313565_02197"/>
<dbReference type="EMBL" id="QJKH01000020">
    <property type="protein sequence ID" value="PXX75126.1"/>
    <property type="molecule type" value="Genomic_DNA"/>
</dbReference>
<proteinExistence type="predicted"/>
<feature type="signal peptide" evidence="1">
    <location>
        <begin position="1"/>
        <end position="21"/>
    </location>
</feature>
<dbReference type="AlphaFoldDB" id="A0A318KDS5"/>
<name>A0A318KDS5_9FIRM</name>
<protein>
    <submittedName>
        <fullName evidence="2">Uncharacterized protein (DUF885 family)</fullName>
    </submittedName>
</protein>
<keyword evidence="1" id="KW-0732">Signal</keyword>
<dbReference type="OrthoDB" id="9760040at2"/>
<dbReference type="RefSeq" id="WP_022938500.1">
    <property type="nucleotide sequence ID" value="NZ_CABKRQ010000005.1"/>
</dbReference>
<evidence type="ECO:0000313" key="3">
    <source>
        <dbReference type="Proteomes" id="UP000247612"/>
    </source>
</evidence>
<dbReference type="PANTHER" id="PTHR33361">
    <property type="entry name" value="GLR0591 PROTEIN"/>
    <property type="match status" value="1"/>
</dbReference>
<keyword evidence="3" id="KW-1185">Reference proteome</keyword>
<dbReference type="Pfam" id="PF05960">
    <property type="entry name" value="DUF885"/>
    <property type="match status" value="1"/>
</dbReference>
<comment type="caution">
    <text evidence="2">The sequence shown here is derived from an EMBL/GenBank/DDBJ whole genome shotgun (WGS) entry which is preliminary data.</text>
</comment>
<evidence type="ECO:0000313" key="2">
    <source>
        <dbReference type="EMBL" id="PXX75126.1"/>
    </source>
</evidence>
<organism evidence="2 3">
    <name type="scientific">Dielma fastidiosa</name>
    <dbReference type="NCBI Taxonomy" id="1034346"/>
    <lineage>
        <taxon>Bacteria</taxon>
        <taxon>Bacillati</taxon>
        <taxon>Bacillota</taxon>
        <taxon>Erysipelotrichia</taxon>
        <taxon>Erysipelotrichales</taxon>
        <taxon>Erysipelotrichaceae</taxon>
        <taxon>Dielma</taxon>
    </lineage>
</organism>